<comment type="caution">
    <text evidence="1">The sequence shown here is derived from an EMBL/GenBank/DDBJ whole genome shotgun (WGS) entry which is preliminary data.</text>
</comment>
<name>A0AAN4Z948_9BILA</name>
<keyword evidence="2" id="KW-1185">Reference proteome</keyword>
<dbReference type="EMBL" id="BTRK01000001">
    <property type="protein sequence ID" value="GMR34243.1"/>
    <property type="molecule type" value="Genomic_DNA"/>
</dbReference>
<dbReference type="Proteomes" id="UP001328107">
    <property type="component" value="Unassembled WGS sequence"/>
</dbReference>
<organism evidence="1 2">
    <name type="scientific">Pristionchus mayeri</name>
    <dbReference type="NCBI Taxonomy" id="1317129"/>
    <lineage>
        <taxon>Eukaryota</taxon>
        <taxon>Metazoa</taxon>
        <taxon>Ecdysozoa</taxon>
        <taxon>Nematoda</taxon>
        <taxon>Chromadorea</taxon>
        <taxon>Rhabditida</taxon>
        <taxon>Rhabditina</taxon>
        <taxon>Diplogasteromorpha</taxon>
        <taxon>Diplogasteroidea</taxon>
        <taxon>Neodiplogasteridae</taxon>
        <taxon>Pristionchus</taxon>
    </lineage>
</organism>
<evidence type="ECO:0000313" key="2">
    <source>
        <dbReference type="Proteomes" id="UP001328107"/>
    </source>
</evidence>
<proteinExistence type="predicted"/>
<gene>
    <name evidence="1" type="ORF">PMAYCL1PPCAC_04438</name>
</gene>
<evidence type="ECO:0000313" key="1">
    <source>
        <dbReference type="EMBL" id="GMR34243.1"/>
    </source>
</evidence>
<reference evidence="2" key="1">
    <citation type="submission" date="2022-10" db="EMBL/GenBank/DDBJ databases">
        <title>Genome assembly of Pristionchus species.</title>
        <authorList>
            <person name="Yoshida K."/>
            <person name="Sommer R.J."/>
        </authorList>
    </citation>
    <scope>NUCLEOTIDE SEQUENCE [LARGE SCALE GENOMIC DNA]</scope>
    <source>
        <strain evidence="2">RS5460</strain>
    </source>
</reference>
<feature type="non-terminal residue" evidence="1">
    <location>
        <position position="263"/>
    </location>
</feature>
<accession>A0AAN4Z948</accession>
<protein>
    <submittedName>
        <fullName evidence="1">Uncharacterized protein</fullName>
    </submittedName>
</protein>
<feature type="non-terminal residue" evidence="1">
    <location>
        <position position="1"/>
    </location>
</feature>
<dbReference type="AlphaFoldDB" id="A0AAN4Z948"/>
<sequence>LAAAGAVGGRGSGAAAADSAHAARAADARVARASCASGHDLLAGAQRDWRWLKISCPRGQDALALLHDHRRLGADAPTFTAYSSTSACSRFRARSSWRRGHRLISWYAGLLDGSGSGGAHAGPVDAGRAGVGSGALRVGRAARLTGVDDFLASSFYVDVGGEALAGGGCSVSVAISTDHAVRVERAGDAYTSLLAAAELNLDRLRRGRVGSGADINGHHGNALVRQSGLNHGSGRCRGLQNRGSLDDLRLHGLNRHGLNRHGL</sequence>